<accession>A0ABN5B438</accession>
<organism evidence="1 2">
    <name type="scientific">Francisella halioticida</name>
    <dbReference type="NCBI Taxonomy" id="549298"/>
    <lineage>
        <taxon>Bacteria</taxon>
        <taxon>Pseudomonadati</taxon>
        <taxon>Pseudomonadota</taxon>
        <taxon>Gammaproteobacteria</taxon>
        <taxon>Thiotrichales</taxon>
        <taxon>Francisellaceae</taxon>
        <taxon>Francisella</taxon>
    </lineage>
</organism>
<dbReference type="EMBL" id="CP022132">
    <property type="protein sequence ID" value="ASG68498.1"/>
    <property type="molecule type" value="Genomic_DNA"/>
</dbReference>
<evidence type="ECO:0000313" key="1">
    <source>
        <dbReference type="EMBL" id="ASG68498.1"/>
    </source>
</evidence>
<dbReference type="Proteomes" id="UP000249910">
    <property type="component" value="Chromosome"/>
</dbReference>
<dbReference type="Pfam" id="PF05936">
    <property type="entry name" value="T6SS_VasE"/>
    <property type="match status" value="1"/>
</dbReference>
<dbReference type="RefSeq" id="WP_088772978.1">
    <property type="nucleotide sequence ID" value="NZ_CP022132.1"/>
</dbReference>
<reference evidence="1 2" key="1">
    <citation type="submission" date="2017-06" db="EMBL/GenBank/DDBJ databases">
        <title>Complete genome of Francisella halioticida.</title>
        <authorList>
            <person name="Sjodin A."/>
        </authorList>
    </citation>
    <scope>NUCLEOTIDE SEQUENCE [LARGE SCALE GENOMIC DNA]</scope>
    <source>
        <strain evidence="1 2">DSM 23729</strain>
    </source>
</reference>
<proteinExistence type="predicted"/>
<dbReference type="PANTHER" id="PTHR35566:SF1">
    <property type="entry name" value="TYPE VI SECRETION SYSTEM BASEPLATE COMPONENT TSSK1"/>
    <property type="match status" value="1"/>
</dbReference>
<evidence type="ECO:0008006" key="3">
    <source>
        <dbReference type="Google" id="ProtNLM"/>
    </source>
</evidence>
<protein>
    <recommendedName>
        <fullName evidence="3">Type VI secretion system-associated protein</fullName>
    </recommendedName>
</protein>
<dbReference type="NCBIfam" id="TIGR03353">
    <property type="entry name" value="VI_chp_4"/>
    <property type="match status" value="1"/>
</dbReference>
<dbReference type="PANTHER" id="PTHR35566">
    <property type="entry name" value="BLR3599 PROTEIN"/>
    <property type="match status" value="1"/>
</dbReference>
<dbReference type="InterPro" id="IPR010263">
    <property type="entry name" value="T6SS_TssK"/>
</dbReference>
<sequence length="401" mass="46644">MSQVHWSLGQVLLPEHFILQQKYMHQLNGHVINVINGYDEGVIDIVIDEKALSYNILRITDLAMFMPDQIFVSLKFNAICSAYELDLEKVSDGRLSLYLTLKDNLDIQLENVNNHDIDIEYYEFFLSDSLITKADFSVKLVELTYIEDEQKWLIGSYIPKCILLPQIFAKTFLESLKNKLFNVREKLQSICINKNLYDKYQSIYLKLSEIEFWLSLQQFDNRTVNIQDLRNNLYQLYQCVSLVWRNKTYLYEGYGQPLQDCSKLLKLIDNYFGLELKSPNVYTLTYKQGIYQSGILDDDFFTSETKYLVYQSNTSLVSDNKILIKGFAPSKAENILLRALPGVEIKEVDSKIILDNFSNVDQVFEIDPSGDQWQAVVDEKILCFKINLADAKHNEIYLSCV</sequence>
<name>A0ABN5B438_9GAMM</name>
<gene>
    <name evidence="1" type="ORF">CDV26_08940</name>
</gene>
<keyword evidence="2" id="KW-1185">Reference proteome</keyword>
<evidence type="ECO:0000313" key="2">
    <source>
        <dbReference type="Proteomes" id="UP000249910"/>
    </source>
</evidence>